<keyword evidence="1" id="KW-1133">Transmembrane helix</keyword>
<organism evidence="2 3">
    <name type="scientific">Ensete ventricosum</name>
    <name type="common">Abyssinian banana</name>
    <name type="synonym">Musa ensete</name>
    <dbReference type="NCBI Taxonomy" id="4639"/>
    <lineage>
        <taxon>Eukaryota</taxon>
        <taxon>Viridiplantae</taxon>
        <taxon>Streptophyta</taxon>
        <taxon>Embryophyta</taxon>
        <taxon>Tracheophyta</taxon>
        <taxon>Spermatophyta</taxon>
        <taxon>Magnoliopsida</taxon>
        <taxon>Liliopsida</taxon>
        <taxon>Zingiberales</taxon>
        <taxon>Musaceae</taxon>
        <taxon>Ensete</taxon>
    </lineage>
</organism>
<sequence>MRRTSERPRWVPMIDLYRILTRTPKPSHLARAPPRLEIIRCSIPVVVVLFSVAAFSFAALLTHSGAWFVDMEASCRSENSGAAALRGGVPRGGDCLGRGKVSPLASSSGMAVPLVRYPDFVFWLFDC</sequence>
<keyword evidence="1" id="KW-0472">Membrane</keyword>
<feature type="transmembrane region" description="Helical" evidence="1">
    <location>
        <begin position="45"/>
        <end position="69"/>
    </location>
</feature>
<evidence type="ECO:0000256" key="1">
    <source>
        <dbReference type="SAM" id="Phobius"/>
    </source>
</evidence>
<dbReference type="Proteomes" id="UP000287651">
    <property type="component" value="Unassembled WGS sequence"/>
</dbReference>
<gene>
    <name evidence="2" type="ORF">B296_00033848</name>
</gene>
<proteinExistence type="predicted"/>
<evidence type="ECO:0000313" key="3">
    <source>
        <dbReference type="Proteomes" id="UP000287651"/>
    </source>
</evidence>
<reference evidence="2 3" key="1">
    <citation type="journal article" date="2014" name="Agronomy (Basel)">
        <title>A Draft Genome Sequence for Ensete ventricosum, the Drought-Tolerant Tree Against Hunger.</title>
        <authorList>
            <person name="Harrison J."/>
            <person name="Moore K.A."/>
            <person name="Paszkiewicz K."/>
            <person name="Jones T."/>
            <person name="Grant M."/>
            <person name="Ambacheew D."/>
            <person name="Muzemil S."/>
            <person name="Studholme D.J."/>
        </authorList>
    </citation>
    <scope>NUCLEOTIDE SEQUENCE [LARGE SCALE GENOMIC DNA]</scope>
</reference>
<accession>A0A427A7J3</accession>
<protein>
    <submittedName>
        <fullName evidence="2">Uncharacterized protein</fullName>
    </submittedName>
</protein>
<dbReference type="EMBL" id="AMZH03003491">
    <property type="protein sequence ID" value="RRT72174.1"/>
    <property type="molecule type" value="Genomic_DNA"/>
</dbReference>
<comment type="caution">
    <text evidence="2">The sequence shown here is derived from an EMBL/GenBank/DDBJ whole genome shotgun (WGS) entry which is preliminary data.</text>
</comment>
<dbReference type="AlphaFoldDB" id="A0A427A7J3"/>
<keyword evidence="1" id="KW-0812">Transmembrane</keyword>
<name>A0A427A7J3_ENSVE</name>
<evidence type="ECO:0000313" key="2">
    <source>
        <dbReference type="EMBL" id="RRT72174.1"/>
    </source>
</evidence>